<protein>
    <recommendedName>
        <fullName evidence="2">tRNA-intron lyase</fullName>
        <ecNumber evidence="2">4.6.1.16</ecNumber>
    </recommendedName>
</protein>
<evidence type="ECO:0000259" key="6">
    <source>
        <dbReference type="Pfam" id="PF01974"/>
    </source>
</evidence>
<feature type="domain" description="tRNA intron endonuclease catalytic" evidence="6">
    <location>
        <begin position="67"/>
        <end position="95"/>
    </location>
</feature>
<dbReference type="GO" id="GO:0003676">
    <property type="term" value="F:nucleic acid binding"/>
    <property type="evidence" value="ECO:0007669"/>
    <property type="project" value="InterPro"/>
</dbReference>
<dbReference type="PANTHER" id="PTHR13070:SF0">
    <property type="entry name" value="TRNA-SPLICING ENDONUCLEASE SUBUNIT SEN34"/>
    <property type="match status" value="1"/>
</dbReference>
<evidence type="ECO:0000259" key="7">
    <source>
        <dbReference type="Pfam" id="PF26577"/>
    </source>
</evidence>
<dbReference type="WBParaSite" id="DME_0000812501-mRNA-1">
    <property type="protein sequence ID" value="DME_0000812501-mRNA-1"/>
    <property type="gene ID" value="DME_0000812501"/>
</dbReference>
<dbReference type="InterPro" id="IPR036167">
    <property type="entry name" value="tRNA_intron_Endo_cat-like_sf"/>
</dbReference>
<comment type="similarity">
    <text evidence="1">Belongs to the tRNA-intron endonuclease family.</text>
</comment>
<dbReference type="AlphaFoldDB" id="A0A0N4UK93"/>
<proteinExistence type="inferred from homology"/>
<dbReference type="Proteomes" id="UP000038040">
    <property type="component" value="Unplaced"/>
</dbReference>
<dbReference type="GO" id="GO:0005634">
    <property type="term" value="C:nucleus"/>
    <property type="evidence" value="ECO:0007669"/>
    <property type="project" value="UniProtKB-ARBA"/>
</dbReference>
<dbReference type="EC" id="4.6.1.16" evidence="2"/>
<dbReference type="InterPro" id="IPR059049">
    <property type="entry name" value="TSEN34_N"/>
</dbReference>
<accession>A0A0N4UK93</accession>
<dbReference type="CDD" id="cd22363">
    <property type="entry name" value="tRNA-intron_lyase_C"/>
    <property type="match status" value="1"/>
</dbReference>
<sequence length="143" mass="16658">MERVVGELRIVPEAVGTSPRNPSDHHRKGPPFVLMPEQVAVLVEYVIKDESAYDTIEFPDFPTDTAFRLRLTTFRDLWRRGYYLTNGLKFGCDYLFLFIKNFCKTATQVKKQSVLAIVAPDSFTPYYIQCCWWKSHEKVKTNL</sequence>
<gene>
    <name evidence="8" type="ORF">DME_LOCUS10261</name>
</gene>
<evidence type="ECO:0000256" key="5">
    <source>
        <dbReference type="ARBA" id="ARBA00034031"/>
    </source>
</evidence>
<evidence type="ECO:0000313" key="10">
    <source>
        <dbReference type="Proteomes" id="UP000274756"/>
    </source>
</evidence>
<dbReference type="EMBL" id="UYYG01001209">
    <property type="protein sequence ID" value="VDN60288.1"/>
    <property type="molecule type" value="Genomic_DNA"/>
</dbReference>
<evidence type="ECO:0000256" key="1">
    <source>
        <dbReference type="ARBA" id="ARBA00008078"/>
    </source>
</evidence>
<organism evidence="9 11">
    <name type="scientific">Dracunculus medinensis</name>
    <name type="common">Guinea worm</name>
    <dbReference type="NCBI Taxonomy" id="318479"/>
    <lineage>
        <taxon>Eukaryota</taxon>
        <taxon>Metazoa</taxon>
        <taxon>Ecdysozoa</taxon>
        <taxon>Nematoda</taxon>
        <taxon>Chromadorea</taxon>
        <taxon>Rhabditida</taxon>
        <taxon>Spirurina</taxon>
        <taxon>Dracunculoidea</taxon>
        <taxon>Dracunculidae</taxon>
        <taxon>Dracunculus</taxon>
    </lineage>
</organism>
<evidence type="ECO:0000256" key="4">
    <source>
        <dbReference type="ARBA" id="ARBA00023239"/>
    </source>
</evidence>
<dbReference type="PANTHER" id="PTHR13070">
    <property type="entry name" value="TRNA-SPLICING ENDONUCLEASE SUBUNIT SEN34-RELATED"/>
    <property type="match status" value="1"/>
</dbReference>
<dbReference type="Gene3D" id="3.40.1350.10">
    <property type="match status" value="1"/>
</dbReference>
<dbReference type="InterPro" id="IPR006677">
    <property type="entry name" value="tRNA_intron_Endonuc_cat-like"/>
</dbReference>
<dbReference type="InterPro" id="IPR011856">
    <property type="entry name" value="tRNA_endonuc-like_dom_sf"/>
</dbReference>
<evidence type="ECO:0000256" key="3">
    <source>
        <dbReference type="ARBA" id="ARBA00022694"/>
    </source>
</evidence>
<dbReference type="GO" id="GO:0000213">
    <property type="term" value="F:tRNA-intron lyase activity"/>
    <property type="evidence" value="ECO:0007669"/>
    <property type="project" value="UniProtKB-EC"/>
</dbReference>
<dbReference type="STRING" id="318479.A0A0N4UK93"/>
<reference evidence="8 10" key="2">
    <citation type="submission" date="2018-11" db="EMBL/GenBank/DDBJ databases">
        <authorList>
            <consortium name="Pathogen Informatics"/>
        </authorList>
    </citation>
    <scope>NUCLEOTIDE SEQUENCE [LARGE SCALE GENOMIC DNA]</scope>
</reference>
<evidence type="ECO:0000313" key="11">
    <source>
        <dbReference type="WBParaSite" id="DME_0000812501-mRNA-1"/>
    </source>
</evidence>
<name>A0A0N4UK93_DRAME</name>
<dbReference type="Proteomes" id="UP000274756">
    <property type="component" value="Unassembled WGS sequence"/>
</dbReference>
<comment type="catalytic activity">
    <reaction evidence="5">
        <text>pretRNA = a 3'-half-tRNA molecule with a 5'-OH end + a 5'-half-tRNA molecule with a 2',3'-cyclic phosphate end + an intron with a 2',3'-cyclic phosphate and a 5'-hydroxyl terminus.</text>
        <dbReference type="EC" id="4.6.1.16"/>
    </reaction>
</comment>
<dbReference type="Pfam" id="PF01974">
    <property type="entry name" value="tRNA_int_endo"/>
    <property type="match status" value="1"/>
</dbReference>
<feature type="domain" description="TSEN34 N-terminal" evidence="7">
    <location>
        <begin position="7"/>
        <end position="45"/>
    </location>
</feature>
<keyword evidence="3" id="KW-0819">tRNA processing</keyword>
<keyword evidence="10" id="KW-1185">Reference proteome</keyword>
<dbReference type="SUPFAM" id="SSF53032">
    <property type="entry name" value="tRNA-intron endonuclease catalytic domain-like"/>
    <property type="match status" value="1"/>
</dbReference>
<dbReference type="OrthoDB" id="10256176at2759"/>
<reference evidence="11" key="1">
    <citation type="submission" date="2017-02" db="UniProtKB">
        <authorList>
            <consortium name="WormBaseParasite"/>
        </authorList>
    </citation>
    <scope>IDENTIFICATION</scope>
</reference>
<dbReference type="GO" id="GO:0000379">
    <property type="term" value="P:tRNA-type intron splice site recognition and cleavage"/>
    <property type="evidence" value="ECO:0007669"/>
    <property type="project" value="TreeGrafter"/>
</dbReference>
<dbReference type="Pfam" id="PF26577">
    <property type="entry name" value="TSEN34_N"/>
    <property type="match status" value="1"/>
</dbReference>
<evidence type="ECO:0000313" key="8">
    <source>
        <dbReference type="EMBL" id="VDN60288.1"/>
    </source>
</evidence>
<evidence type="ECO:0000313" key="9">
    <source>
        <dbReference type="Proteomes" id="UP000038040"/>
    </source>
</evidence>
<evidence type="ECO:0000256" key="2">
    <source>
        <dbReference type="ARBA" id="ARBA00012573"/>
    </source>
</evidence>
<keyword evidence="4" id="KW-0456">Lyase</keyword>